<dbReference type="EMBL" id="HBUE01350938">
    <property type="protein sequence ID" value="CAG6603130.1"/>
    <property type="molecule type" value="Transcribed_RNA"/>
</dbReference>
<feature type="compositionally biased region" description="Acidic residues" evidence="1">
    <location>
        <begin position="45"/>
        <end position="56"/>
    </location>
</feature>
<proteinExistence type="predicted"/>
<feature type="region of interest" description="Disordered" evidence="1">
    <location>
        <begin position="1"/>
        <end position="59"/>
    </location>
</feature>
<dbReference type="AlphaFoldDB" id="A0A8D8PIX2"/>
<dbReference type="EMBL" id="HBUE01243839">
    <property type="protein sequence ID" value="CAG6550836.1"/>
    <property type="molecule type" value="Transcribed_RNA"/>
</dbReference>
<organism evidence="2">
    <name type="scientific">Culex pipiens</name>
    <name type="common">House mosquito</name>
    <dbReference type="NCBI Taxonomy" id="7175"/>
    <lineage>
        <taxon>Eukaryota</taxon>
        <taxon>Metazoa</taxon>
        <taxon>Ecdysozoa</taxon>
        <taxon>Arthropoda</taxon>
        <taxon>Hexapoda</taxon>
        <taxon>Insecta</taxon>
        <taxon>Pterygota</taxon>
        <taxon>Neoptera</taxon>
        <taxon>Endopterygota</taxon>
        <taxon>Diptera</taxon>
        <taxon>Nematocera</taxon>
        <taxon>Culicoidea</taxon>
        <taxon>Culicidae</taxon>
        <taxon>Culicinae</taxon>
        <taxon>Culicini</taxon>
        <taxon>Culex</taxon>
        <taxon>Culex</taxon>
    </lineage>
</organism>
<reference evidence="2" key="1">
    <citation type="submission" date="2021-05" db="EMBL/GenBank/DDBJ databases">
        <authorList>
            <person name="Alioto T."/>
            <person name="Alioto T."/>
            <person name="Gomez Garrido J."/>
        </authorList>
    </citation>
    <scope>NUCLEOTIDE SEQUENCE</scope>
</reference>
<sequence>MRSAETQTELLECSSDEEEEEPPVGSPSEGGLEEDGGSLEVDRKEEEEDDDDDSLDEESRLKTIKRLGCGNLFNFNKLELLNERSSGVADSSRNLCEHEVHVAIDDDLTKTTTTTGEGKRTTMATMKTVLGGGDDSVGSCSSVIFIQECPEVIL</sequence>
<accession>A0A8D8PIX2</accession>
<name>A0A8D8PIX2_CULPI</name>
<evidence type="ECO:0000313" key="2">
    <source>
        <dbReference type="EMBL" id="CAG6603130.1"/>
    </source>
</evidence>
<protein>
    <submittedName>
        <fullName evidence="2">(northern house mosquito) hypothetical protein</fullName>
    </submittedName>
</protein>
<evidence type="ECO:0000256" key="1">
    <source>
        <dbReference type="SAM" id="MobiDB-lite"/>
    </source>
</evidence>